<dbReference type="PANTHER" id="PTHR46708">
    <property type="entry name" value="TENASCIN"/>
    <property type="match status" value="1"/>
</dbReference>
<evidence type="ECO:0000256" key="1">
    <source>
        <dbReference type="ARBA" id="ARBA00022737"/>
    </source>
</evidence>
<dbReference type="PROSITE" id="PS50853">
    <property type="entry name" value="FN3"/>
    <property type="match status" value="2"/>
</dbReference>
<feature type="domain" description="Fibronectin type-III" evidence="2">
    <location>
        <begin position="116"/>
        <end position="214"/>
    </location>
</feature>
<dbReference type="CDD" id="cd00063">
    <property type="entry name" value="FN3"/>
    <property type="match status" value="2"/>
</dbReference>
<accession>A0A7R9MG87</accession>
<dbReference type="InterPro" id="IPR050991">
    <property type="entry name" value="ECM_Regulatory_Proteins"/>
</dbReference>
<dbReference type="OrthoDB" id="6244967at2759"/>
<gene>
    <name evidence="3" type="ORF">ONB1V03_LOCUS15083</name>
</gene>
<evidence type="ECO:0000259" key="2">
    <source>
        <dbReference type="PROSITE" id="PS50853"/>
    </source>
</evidence>
<protein>
    <recommendedName>
        <fullName evidence="2">Fibronectin type-III domain-containing protein</fullName>
    </recommendedName>
</protein>
<keyword evidence="4" id="KW-1185">Reference proteome</keyword>
<dbReference type="AlphaFoldDB" id="A0A7R9MG87"/>
<dbReference type="PANTHER" id="PTHR46708:SF2">
    <property type="entry name" value="FIBRONECTIN TYPE-III DOMAIN-CONTAINING PROTEIN"/>
    <property type="match status" value="1"/>
</dbReference>
<sequence>MLTTPEGTPGPVSSFDGIALGSNALYLFWGRPEEPNGILTGFRIFYQKVLGTQLDSRLERSPKIEDPLTTNARLAGLMPQTKYRVTIHATTTKGLGEPYYIELSTKSEDSAEYPDKPSFEWYHRKSPDGKDELRVQWNPKTGSGKNPGSYFYVQYRLKGSERFLNTPKDENQDSLIVPIRGLEEDKTYEIRVVAVDGQFETPSETQEISWSGRVVLILKHFLIYLYCLI</sequence>
<evidence type="ECO:0000313" key="4">
    <source>
        <dbReference type="Proteomes" id="UP000728032"/>
    </source>
</evidence>
<dbReference type="InterPro" id="IPR003961">
    <property type="entry name" value="FN3_dom"/>
</dbReference>
<evidence type="ECO:0000313" key="3">
    <source>
        <dbReference type="EMBL" id="CAD7658462.1"/>
    </source>
</evidence>
<dbReference type="InterPro" id="IPR036116">
    <property type="entry name" value="FN3_sf"/>
</dbReference>
<dbReference type="EMBL" id="OC929872">
    <property type="protein sequence ID" value="CAD7658462.1"/>
    <property type="molecule type" value="Genomic_DNA"/>
</dbReference>
<reference evidence="3" key="1">
    <citation type="submission" date="2020-11" db="EMBL/GenBank/DDBJ databases">
        <authorList>
            <person name="Tran Van P."/>
        </authorList>
    </citation>
    <scope>NUCLEOTIDE SEQUENCE</scope>
</reference>
<keyword evidence="1" id="KW-0677">Repeat</keyword>
<organism evidence="3">
    <name type="scientific">Oppiella nova</name>
    <dbReference type="NCBI Taxonomy" id="334625"/>
    <lineage>
        <taxon>Eukaryota</taxon>
        <taxon>Metazoa</taxon>
        <taxon>Ecdysozoa</taxon>
        <taxon>Arthropoda</taxon>
        <taxon>Chelicerata</taxon>
        <taxon>Arachnida</taxon>
        <taxon>Acari</taxon>
        <taxon>Acariformes</taxon>
        <taxon>Sarcoptiformes</taxon>
        <taxon>Oribatida</taxon>
        <taxon>Brachypylina</taxon>
        <taxon>Oppioidea</taxon>
        <taxon>Oppiidae</taxon>
        <taxon>Oppiella</taxon>
    </lineage>
</organism>
<name>A0A7R9MG87_9ACAR</name>
<feature type="domain" description="Fibronectin type-III" evidence="2">
    <location>
        <begin position="8"/>
        <end position="110"/>
    </location>
</feature>
<dbReference type="InterPro" id="IPR013783">
    <property type="entry name" value="Ig-like_fold"/>
</dbReference>
<dbReference type="SUPFAM" id="SSF49265">
    <property type="entry name" value="Fibronectin type III"/>
    <property type="match status" value="2"/>
</dbReference>
<dbReference type="Gene3D" id="2.60.40.10">
    <property type="entry name" value="Immunoglobulins"/>
    <property type="match status" value="2"/>
</dbReference>
<dbReference type="FunFam" id="2.60.40.10:FF:001687">
    <property type="entry name" value="Neuroglian, isoform E"/>
    <property type="match status" value="1"/>
</dbReference>
<dbReference type="EMBL" id="CAJPVJ010015047">
    <property type="protein sequence ID" value="CAG2175648.1"/>
    <property type="molecule type" value="Genomic_DNA"/>
</dbReference>
<dbReference type="SMART" id="SM00060">
    <property type="entry name" value="FN3"/>
    <property type="match status" value="2"/>
</dbReference>
<proteinExistence type="predicted"/>
<dbReference type="Pfam" id="PF00041">
    <property type="entry name" value="fn3"/>
    <property type="match status" value="2"/>
</dbReference>
<dbReference type="Proteomes" id="UP000728032">
    <property type="component" value="Unassembled WGS sequence"/>
</dbReference>